<proteinExistence type="predicted"/>
<evidence type="ECO:0000256" key="1">
    <source>
        <dbReference type="SAM" id="Coils"/>
    </source>
</evidence>
<evidence type="ECO:0000313" key="4">
    <source>
        <dbReference type="Proteomes" id="UP000064939"/>
    </source>
</evidence>
<feature type="coiled-coil region" evidence="1">
    <location>
        <begin position="242"/>
        <end position="291"/>
    </location>
</feature>
<evidence type="ECO:0000313" key="3">
    <source>
        <dbReference type="EMBL" id="ALH94563.1"/>
    </source>
</evidence>
<keyword evidence="2" id="KW-0812">Transmembrane</keyword>
<name>A0A0N7GXF4_9GAMM</name>
<keyword evidence="2" id="KW-1133">Transmembrane helix</keyword>
<accession>A0A0N7GXF4</accession>
<feature type="transmembrane region" description="Helical" evidence="2">
    <location>
        <begin position="44"/>
        <end position="65"/>
    </location>
</feature>
<dbReference type="STRING" id="1324350.AOY20_02865"/>
<evidence type="ECO:0008006" key="5">
    <source>
        <dbReference type="Google" id="ProtNLM"/>
    </source>
</evidence>
<dbReference type="Proteomes" id="UP000064939">
    <property type="component" value="Chromosome"/>
</dbReference>
<dbReference type="OrthoDB" id="6711459at2"/>
<keyword evidence="1" id="KW-0175">Coiled coil</keyword>
<organism evidence="3 4">
    <name type="scientific">Acinetobacter equi</name>
    <dbReference type="NCBI Taxonomy" id="1324350"/>
    <lineage>
        <taxon>Bacteria</taxon>
        <taxon>Pseudomonadati</taxon>
        <taxon>Pseudomonadota</taxon>
        <taxon>Gammaproteobacteria</taxon>
        <taxon>Moraxellales</taxon>
        <taxon>Moraxellaceae</taxon>
        <taxon>Acinetobacter</taxon>
    </lineage>
</organism>
<dbReference type="EMBL" id="CP012808">
    <property type="protein sequence ID" value="ALH94563.1"/>
    <property type="molecule type" value="Genomic_DNA"/>
</dbReference>
<dbReference type="AlphaFoldDB" id="A0A0N7GXF4"/>
<reference evidence="3 4" key="1">
    <citation type="journal article" date="2015" name="Int. J. Syst. Evol. Microbiol.">
        <title>Acinetobacter equi sp. nov. isolated from horse faeces.</title>
        <authorList>
            <person name="Poppel M.T."/>
            <person name="Skiebe E."/>
            <person name="Laue M."/>
            <person name="Bergmann H."/>
            <person name="Ebersberger I."/>
            <person name="Garn T."/>
            <person name="Fruth A."/>
            <person name="Baumgardt S."/>
            <person name="Busse H.J."/>
            <person name="Wilharm G."/>
        </authorList>
    </citation>
    <scope>NUCLEOTIDE SEQUENCE [LARGE SCALE GENOMIC DNA]</scope>
    <source>
        <strain evidence="3 4">114</strain>
    </source>
</reference>
<evidence type="ECO:0000256" key="2">
    <source>
        <dbReference type="SAM" id="Phobius"/>
    </source>
</evidence>
<gene>
    <name evidence="3" type="ORF">AOY20_02865</name>
</gene>
<keyword evidence="2" id="KW-0472">Membrane</keyword>
<feature type="transmembrane region" description="Helical" evidence="2">
    <location>
        <begin position="7"/>
        <end position="32"/>
    </location>
</feature>
<keyword evidence="4" id="KW-1185">Reference proteome</keyword>
<protein>
    <recommendedName>
        <fullName evidence="5">Heme biosynthesis protein HemY</fullName>
    </recommendedName>
</protein>
<sequence length="397" mass="47512">MKMILGAYVFVILILIAFISILSYGYGVGYVYIYWREIQIQTNIWVLFIFLAVLSLCLQLIGIVFKRYLNREKRKSETIIEFNNLHPYEQLAVIWLLDAAEDRKEFIQQVFAQSSLLNSVVNSQIYIMQGGYSEALTALNDSNIMAFELAEIQRIQIYLAQNEYEKALTHLDFLSQHELSPWLKEIELTYKNRLTYLWGEFATQSPWLYLHTKSFGDLCEDKKQQWLKQILSQFDQATFNDLDALRQRYARLKEDLQSRSYEVRVLWLKVLARLSDMSEEYENLALQLLNEKFSSDVFYLWFQLQMLRQNPDYVYVEQKINQWEDRYPFMPIFSFVKWYLYMATDRENEAEELLSLYPDDVLMNYLRVKSKLKHQEDLVQLLNTIFESNSNYLEIKI</sequence>
<dbReference type="RefSeq" id="WP_054580466.1">
    <property type="nucleotide sequence ID" value="NZ_CP012808.1"/>
</dbReference>
<dbReference type="KEGG" id="aei:AOY20_02865"/>